<name>A0A1W2D2Z6_KIBAR</name>
<dbReference type="Proteomes" id="UP000192674">
    <property type="component" value="Unassembled WGS sequence"/>
</dbReference>
<protein>
    <submittedName>
        <fullName evidence="2">Uncharacterized protein</fullName>
    </submittedName>
</protein>
<feature type="transmembrane region" description="Helical" evidence="1">
    <location>
        <begin position="94"/>
        <end position="110"/>
    </location>
</feature>
<dbReference type="AlphaFoldDB" id="A0A1W2D2Z6"/>
<accession>A0A1W2D2Z6</accession>
<keyword evidence="1" id="KW-1133">Transmembrane helix</keyword>
<sequence>MAPRIVNVAFWLTIVGFSILILVAALALALKDQSITLAIESQAQRPADQRISPEQIRQGINVGVWLNLAFAVIIGLLAAYMVRQVRAGDRKSRFRFTILAILFVLLQLLLHGLNIPLIPLAGILCVLTSVGLLFSGTSTRFLSEE</sequence>
<organism evidence="2 3">
    <name type="scientific">Kibdelosporangium aridum</name>
    <dbReference type="NCBI Taxonomy" id="2030"/>
    <lineage>
        <taxon>Bacteria</taxon>
        <taxon>Bacillati</taxon>
        <taxon>Actinomycetota</taxon>
        <taxon>Actinomycetes</taxon>
        <taxon>Pseudonocardiales</taxon>
        <taxon>Pseudonocardiaceae</taxon>
        <taxon>Kibdelosporangium</taxon>
    </lineage>
</organism>
<evidence type="ECO:0000313" key="2">
    <source>
        <dbReference type="EMBL" id="SMC91414.1"/>
    </source>
</evidence>
<feature type="transmembrane region" description="Helical" evidence="1">
    <location>
        <begin position="9"/>
        <end position="30"/>
    </location>
</feature>
<gene>
    <name evidence="2" type="ORF">SAMN05661093_02756</name>
</gene>
<proteinExistence type="predicted"/>
<evidence type="ECO:0000256" key="1">
    <source>
        <dbReference type="SAM" id="Phobius"/>
    </source>
</evidence>
<reference evidence="2 3" key="1">
    <citation type="submission" date="2017-04" db="EMBL/GenBank/DDBJ databases">
        <authorList>
            <person name="Afonso C.L."/>
            <person name="Miller P.J."/>
            <person name="Scott M.A."/>
            <person name="Spackman E."/>
            <person name="Goraichik I."/>
            <person name="Dimitrov K.M."/>
            <person name="Suarez D.L."/>
            <person name="Swayne D.E."/>
        </authorList>
    </citation>
    <scope>NUCLEOTIDE SEQUENCE [LARGE SCALE GENOMIC DNA]</scope>
    <source>
        <strain evidence="2 3">DSM 43828</strain>
    </source>
</reference>
<feature type="transmembrane region" description="Helical" evidence="1">
    <location>
        <begin position="62"/>
        <end position="82"/>
    </location>
</feature>
<keyword evidence="1" id="KW-0472">Membrane</keyword>
<keyword evidence="1" id="KW-0812">Transmembrane</keyword>
<dbReference type="EMBL" id="FWXV01000002">
    <property type="protein sequence ID" value="SMC91414.1"/>
    <property type="molecule type" value="Genomic_DNA"/>
</dbReference>
<feature type="transmembrane region" description="Helical" evidence="1">
    <location>
        <begin position="116"/>
        <end position="134"/>
    </location>
</feature>
<evidence type="ECO:0000313" key="3">
    <source>
        <dbReference type="Proteomes" id="UP000192674"/>
    </source>
</evidence>
<keyword evidence="3" id="KW-1185">Reference proteome</keyword>